<comment type="similarity">
    <text evidence="1">Belongs to the sigma-70 factor family. ECF subfamily.</text>
</comment>
<dbReference type="Proteomes" id="UP000051386">
    <property type="component" value="Unassembled WGS sequence"/>
</dbReference>
<dbReference type="EMBL" id="LDJK01000012">
    <property type="protein sequence ID" value="KRG75856.1"/>
    <property type="molecule type" value="Genomic_DNA"/>
</dbReference>
<keyword evidence="3" id="KW-0731">Sigma factor</keyword>
<accession>A0A0R0D3B4</accession>
<dbReference type="SUPFAM" id="SSF88659">
    <property type="entry name" value="Sigma3 and sigma4 domains of RNA polymerase sigma factors"/>
    <property type="match status" value="1"/>
</dbReference>
<proteinExistence type="inferred from homology"/>
<evidence type="ECO:0000256" key="4">
    <source>
        <dbReference type="ARBA" id="ARBA00023163"/>
    </source>
</evidence>
<dbReference type="Gene3D" id="1.10.1740.10">
    <property type="match status" value="1"/>
</dbReference>
<dbReference type="InterPro" id="IPR013325">
    <property type="entry name" value="RNA_pol_sigma_r2"/>
</dbReference>
<evidence type="ECO:0000256" key="1">
    <source>
        <dbReference type="ARBA" id="ARBA00010641"/>
    </source>
</evidence>
<evidence type="ECO:0000259" key="6">
    <source>
        <dbReference type="Pfam" id="PF08281"/>
    </source>
</evidence>
<gene>
    <name evidence="7" type="ORF">ABB28_04240</name>
</gene>
<dbReference type="GO" id="GO:0003677">
    <property type="term" value="F:DNA binding"/>
    <property type="evidence" value="ECO:0007669"/>
    <property type="project" value="InterPro"/>
</dbReference>
<name>A0A0R0D3B4_9GAMM</name>
<dbReference type="InterPro" id="IPR013324">
    <property type="entry name" value="RNA_pol_sigma_r3/r4-like"/>
</dbReference>
<organism evidence="7 8">
    <name type="scientific">Stenotrophomonas chelatiphaga</name>
    <dbReference type="NCBI Taxonomy" id="517011"/>
    <lineage>
        <taxon>Bacteria</taxon>
        <taxon>Pseudomonadati</taxon>
        <taxon>Pseudomonadota</taxon>
        <taxon>Gammaproteobacteria</taxon>
        <taxon>Lysobacterales</taxon>
        <taxon>Lysobacteraceae</taxon>
        <taxon>Stenotrophomonas</taxon>
    </lineage>
</organism>
<dbReference type="InterPro" id="IPR013249">
    <property type="entry name" value="RNA_pol_sigma70_r4_t2"/>
</dbReference>
<comment type="caution">
    <text evidence="7">The sequence shown here is derived from an EMBL/GenBank/DDBJ whole genome shotgun (WGS) entry which is preliminary data.</text>
</comment>
<dbReference type="InterPro" id="IPR036388">
    <property type="entry name" value="WH-like_DNA-bd_sf"/>
</dbReference>
<evidence type="ECO:0008006" key="9">
    <source>
        <dbReference type="Google" id="ProtNLM"/>
    </source>
</evidence>
<keyword evidence="2" id="KW-0805">Transcription regulation</keyword>
<dbReference type="Pfam" id="PF04542">
    <property type="entry name" value="Sigma70_r2"/>
    <property type="match status" value="1"/>
</dbReference>
<dbReference type="Gene3D" id="1.10.10.10">
    <property type="entry name" value="Winged helix-like DNA-binding domain superfamily/Winged helix DNA-binding domain"/>
    <property type="match status" value="1"/>
</dbReference>
<evidence type="ECO:0000256" key="3">
    <source>
        <dbReference type="ARBA" id="ARBA00023082"/>
    </source>
</evidence>
<dbReference type="InterPro" id="IPR039425">
    <property type="entry name" value="RNA_pol_sigma-70-like"/>
</dbReference>
<feature type="domain" description="RNA polymerase sigma factor 70 region 4 type 2" evidence="6">
    <location>
        <begin position="104"/>
        <end position="156"/>
    </location>
</feature>
<feature type="domain" description="RNA polymerase sigma-70 region 2" evidence="5">
    <location>
        <begin position="10"/>
        <end position="72"/>
    </location>
</feature>
<dbReference type="PATRIC" id="fig|517011.3.peg.267"/>
<reference evidence="7 8" key="1">
    <citation type="submission" date="2015-05" db="EMBL/GenBank/DDBJ databases">
        <title>Genome sequencing and analysis of members of genus Stenotrophomonas.</title>
        <authorList>
            <person name="Patil P.P."/>
            <person name="Midha S."/>
            <person name="Patil P.B."/>
        </authorList>
    </citation>
    <scope>NUCLEOTIDE SEQUENCE [LARGE SCALE GENOMIC DNA]</scope>
    <source>
        <strain evidence="7 8">DSM 21508</strain>
    </source>
</reference>
<evidence type="ECO:0000313" key="7">
    <source>
        <dbReference type="EMBL" id="KRG75856.1"/>
    </source>
</evidence>
<dbReference type="InterPro" id="IPR007627">
    <property type="entry name" value="RNA_pol_sigma70_r2"/>
</dbReference>
<sequence>MHEDDRLGAYLRHRGSLLETAAGMVGRARAEDVVQEAWLRLDRSATGVQQPSGYLFRIVRNLAMDLLRRSRWEVDGTTAADALCAAPSPMPSPEQHATASADLRSVMQALQQLPALQRQAFHLHRFEEATYAQIAQRLGVSQGTAHSLVQGALAHCVASLARDANPPRA</sequence>
<dbReference type="AlphaFoldDB" id="A0A0R0D3B4"/>
<keyword evidence="4" id="KW-0804">Transcription</keyword>
<evidence type="ECO:0000256" key="2">
    <source>
        <dbReference type="ARBA" id="ARBA00023015"/>
    </source>
</evidence>
<dbReference type="PANTHER" id="PTHR43133">
    <property type="entry name" value="RNA POLYMERASE ECF-TYPE SIGMA FACTO"/>
    <property type="match status" value="1"/>
</dbReference>
<dbReference type="CDD" id="cd06171">
    <property type="entry name" value="Sigma70_r4"/>
    <property type="match status" value="1"/>
</dbReference>
<dbReference type="GO" id="GO:0006352">
    <property type="term" value="P:DNA-templated transcription initiation"/>
    <property type="evidence" value="ECO:0007669"/>
    <property type="project" value="InterPro"/>
</dbReference>
<dbReference type="NCBIfam" id="TIGR02937">
    <property type="entry name" value="sigma70-ECF"/>
    <property type="match status" value="1"/>
</dbReference>
<evidence type="ECO:0000259" key="5">
    <source>
        <dbReference type="Pfam" id="PF04542"/>
    </source>
</evidence>
<dbReference type="SUPFAM" id="SSF88946">
    <property type="entry name" value="Sigma2 domain of RNA polymerase sigma factors"/>
    <property type="match status" value="1"/>
</dbReference>
<dbReference type="GO" id="GO:0016987">
    <property type="term" value="F:sigma factor activity"/>
    <property type="evidence" value="ECO:0007669"/>
    <property type="project" value="UniProtKB-KW"/>
</dbReference>
<dbReference type="PANTHER" id="PTHR43133:SF63">
    <property type="entry name" value="RNA POLYMERASE SIGMA FACTOR FECI-RELATED"/>
    <property type="match status" value="1"/>
</dbReference>
<dbReference type="Pfam" id="PF08281">
    <property type="entry name" value="Sigma70_r4_2"/>
    <property type="match status" value="1"/>
</dbReference>
<dbReference type="InterPro" id="IPR014284">
    <property type="entry name" value="RNA_pol_sigma-70_dom"/>
</dbReference>
<protein>
    <recommendedName>
        <fullName evidence="9">RNA polymerase subunit sigma-24</fullName>
    </recommendedName>
</protein>
<keyword evidence="8" id="KW-1185">Reference proteome</keyword>
<evidence type="ECO:0000313" key="8">
    <source>
        <dbReference type="Proteomes" id="UP000051386"/>
    </source>
</evidence>